<dbReference type="Pfam" id="PF13374">
    <property type="entry name" value="TPR_10"/>
    <property type="match status" value="1"/>
</dbReference>
<dbReference type="InterPro" id="IPR011990">
    <property type="entry name" value="TPR-like_helical_dom_sf"/>
</dbReference>
<evidence type="ECO:0000313" key="3">
    <source>
        <dbReference type="Proteomes" id="UP000706039"/>
    </source>
</evidence>
<reference evidence="2 3" key="1">
    <citation type="submission" date="2021-08" db="EMBL/GenBank/DDBJ databases">
        <authorList>
            <person name="Tuo L."/>
        </authorList>
    </citation>
    <scope>NUCLEOTIDE SEQUENCE [LARGE SCALE GENOMIC DNA]</scope>
    <source>
        <strain evidence="2 3">JCM 31229</strain>
    </source>
</reference>
<name>A0ABS7PN92_9SPHN</name>
<evidence type="ECO:0000259" key="1">
    <source>
        <dbReference type="Pfam" id="PF12770"/>
    </source>
</evidence>
<dbReference type="SUPFAM" id="SSF48452">
    <property type="entry name" value="TPR-like"/>
    <property type="match status" value="1"/>
</dbReference>
<sequence>MPAAAPAQSARPSLQDSFRLGNAGGSLCQMQSQNADPAARGMFDRAWSIVCRDAARPIGQIYALRDAEDGPARLAASRETPVTCDGEASAPVADLGTVSVTTCRLANANVGYKIYRTRIGRVTYLAQGLAGYDSALELGLRTIVADRIVDGEIRVATTGLADPVAFARVQAGALDPAQTLAEGYRRNNSGNYAEAAEFFDTLQSRLDAEDATRDTPANREQRLNEYLVNQALQKSNLGEFAEADALFAAALRIPTLDPVQTRLRRNFEALHLLNQRKLAEAAAVLARPVTPIAGLAPTAGAVEIGAPLAAEINSSLPAARRLGATQSAMLSPEERVAILDAQALQLRATVLRLQGNPAPASAMLDKALADATAIREGRVTSITRLRAQIMAENALTHEDRGDFGSAEALLRRALDLLRTSYPETTAMNGGRARLAAFLVRRGKRDEAMTLYREVVASTTESRANTTGLANLLAPYFQMLAEQVPSRPALVSDLFLASQTLVRPGVADTQAVLARELRDGGGEPARLFRQAVTLSRDIERTRIEMARLGQIGNPDASVRDLIAARDADLKTMVEQQSLTFARLSEYPQYRALSTEAMTLDDLKAALKPGEAYYKMAIAGRDIYAVYLDARGATAWRLPISATTLDAKVSGLRDTISTIENGQNMTYPFDVKLARSLYSDLFDPVAQRLASVEHLIFEPDGAMLRLPVNLLIADQAGVDAYLARTADPNADEFDFRGIDWLGRRHAVSTAVSARAFRDTRRTPASAAAHQYIGFGDNAPASGALVPASATRSPDPSAAIDCAWPLSEWNKPIAAAELRQAAAEVGAGASQIVTGNAFTDTAVRGRTDLADYRILHFATHGLVTAPRPECPARPALLTSFGGGDSDGLLSFREIYDLKIDADVVILSACDTAGEASRDATREAGVTTGGGSALDGLVRAFIGAGGRSVIASHWPAPDDFNATRRLIAGLFEGGAGRPIAFAMKDAERGLMDEAATSHPYYWSGFAIIGDGAQQLIVKR</sequence>
<gene>
    <name evidence="2" type="ORF">K7G82_10805</name>
</gene>
<dbReference type="EMBL" id="JAINVV010000004">
    <property type="protein sequence ID" value="MBY8822785.1"/>
    <property type="molecule type" value="Genomic_DNA"/>
</dbReference>
<comment type="caution">
    <text evidence="2">The sequence shown here is derived from an EMBL/GenBank/DDBJ whole genome shotgun (WGS) entry which is preliminary data.</text>
</comment>
<keyword evidence="3" id="KW-1185">Reference proteome</keyword>
<dbReference type="InterPro" id="IPR024983">
    <property type="entry name" value="CHAT_dom"/>
</dbReference>
<proteinExistence type="predicted"/>
<dbReference type="Proteomes" id="UP000706039">
    <property type="component" value="Unassembled WGS sequence"/>
</dbReference>
<accession>A0ABS7PN92</accession>
<organism evidence="2 3">
    <name type="scientific">Sphingomonas colocasiae</name>
    <dbReference type="NCBI Taxonomy" id="1848973"/>
    <lineage>
        <taxon>Bacteria</taxon>
        <taxon>Pseudomonadati</taxon>
        <taxon>Pseudomonadota</taxon>
        <taxon>Alphaproteobacteria</taxon>
        <taxon>Sphingomonadales</taxon>
        <taxon>Sphingomonadaceae</taxon>
        <taxon>Sphingomonas</taxon>
    </lineage>
</organism>
<protein>
    <submittedName>
        <fullName evidence="2">CHAT domain-containing protein</fullName>
    </submittedName>
</protein>
<evidence type="ECO:0000313" key="2">
    <source>
        <dbReference type="EMBL" id="MBY8822785.1"/>
    </source>
</evidence>
<feature type="domain" description="CHAT" evidence="1">
    <location>
        <begin position="670"/>
        <end position="1006"/>
    </location>
</feature>
<dbReference type="Gene3D" id="1.25.40.10">
    <property type="entry name" value="Tetratricopeptide repeat domain"/>
    <property type="match status" value="1"/>
</dbReference>
<dbReference type="Pfam" id="PF12770">
    <property type="entry name" value="CHAT"/>
    <property type="match status" value="1"/>
</dbReference>